<organism evidence="2 3">
    <name type="scientific">Treponema brennaborense (strain DSM 12168 / CIP 105900 / DD5/3)</name>
    <dbReference type="NCBI Taxonomy" id="906968"/>
    <lineage>
        <taxon>Bacteria</taxon>
        <taxon>Pseudomonadati</taxon>
        <taxon>Spirochaetota</taxon>
        <taxon>Spirochaetia</taxon>
        <taxon>Spirochaetales</taxon>
        <taxon>Treponemataceae</taxon>
        <taxon>Treponema</taxon>
    </lineage>
</organism>
<feature type="transmembrane region" description="Helical" evidence="1">
    <location>
        <begin position="127"/>
        <end position="146"/>
    </location>
</feature>
<protein>
    <submittedName>
        <fullName evidence="2">Uncharacterized protein</fullName>
    </submittedName>
</protein>
<dbReference type="KEGG" id="tbe:Trebr_2255"/>
<proteinExistence type="predicted"/>
<keyword evidence="3" id="KW-1185">Reference proteome</keyword>
<gene>
    <name evidence="2" type="ordered locus">Trebr_2255</name>
</gene>
<dbReference type="EMBL" id="CP002696">
    <property type="protein sequence ID" value="AEE17664.1"/>
    <property type="molecule type" value="Genomic_DNA"/>
</dbReference>
<evidence type="ECO:0000313" key="3">
    <source>
        <dbReference type="Proteomes" id="UP000006546"/>
    </source>
</evidence>
<accession>F4LLM0</accession>
<keyword evidence="1" id="KW-0812">Transmembrane</keyword>
<evidence type="ECO:0000313" key="2">
    <source>
        <dbReference type="EMBL" id="AEE17664.1"/>
    </source>
</evidence>
<dbReference type="eggNOG" id="ENOG5030UXK">
    <property type="taxonomic scope" value="Bacteria"/>
</dbReference>
<reference evidence="3" key="1">
    <citation type="submission" date="2011-04" db="EMBL/GenBank/DDBJ databases">
        <title>The complete genome of Treponema brennaborense DSM 12168.</title>
        <authorList>
            <person name="Lucas S."/>
            <person name="Han J."/>
            <person name="Lapidus A."/>
            <person name="Bruce D."/>
            <person name="Goodwin L."/>
            <person name="Pitluck S."/>
            <person name="Peters L."/>
            <person name="Kyrpides N."/>
            <person name="Mavromatis K."/>
            <person name="Ivanova N."/>
            <person name="Mikhailova N."/>
            <person name="Pagani I."/>
            <person name="Teshima H."/>
            <person name="Detter J.C."/>
            <person name="Tapia R."/>
            <person name="Han C."/>
            <person name="Land M."/>
            <person name="Hauser L."/>
            <person name="Markowitz V."/>
            <person name="Cheng J.-F."/>
            <person name="Hugenholtz P."/>
            <person name="Woyke T."/>
            <person name="Wu D."/>
            <person name="Gronow S."/>
            <person name="Wellnitz S."/>
            <person name="Brambilla E."/>
            <person name="Klenk H.-P."/>
            <person name="Eisen J.A."/>
        </authorList>
    </citation>
    <scope>NUCLEOTIDE SEQUENCE [LARGE SCALE GENOMIC DNA]</scope>
    <source>
        <strain evidence="3">DSM 12168 / CIP 105900 / DD5/3</strain>
    </source>
</reference>
<dbReference type="Proteomes" id="UP000006546">
    <property type="component" value="Chromosome"/>
</dbReference>
<dbReference type="STRING" id="906968.Trebr_2255"/>
<evidence type="ECO:0000256" key="1">
    <source>
        <dbReference type="SAM" id="Phobius"/>
    </source>
</evidence>
<name>F4LLM0_TREBD</name>
<keyword evidence="1" id="KW-1133">Transmembrane helix</keyword>
<feature type="transmembrane region" description="Helical" evidence="1">
    <location>
        <begin position="52"/>
        <end position="74"/>
    </location>
</feature>
<dbReference type="HOGENOM" id="CLU_1618266_0_0_12"/>
<keyword evidence="1" id="KW-0472">Membrane</keyword>
<sequence length="164" mass="18440">MRIDSYARMAYTLRMIQNLRPLCISAAIYEAVHIGFILTFRPEASILLLPPSWYAAVPYLVFPLILLFLAYHAAQTETDCGREKPYAGLYGVAKLMSALGLLFCIRAVVPYALAYGQVNDFYSLKRAGILMIFLLIDVILCIVFLLRTRGTYGRSTDGENLLCK</sequence>
<dbReference type="AlphaFoldDB" id="F4LLM0"/>
<feature type="transmembrane region" description="Helical" evidence="1">
    <location>
        <begin position="21"/>
        <end position="40"/>
    </location>
</feature>
<feature type="transmembrane region" description="Helical" evidence="1">
    <location>
        <begin position="95"/>
        <end position="115"/>
    </location>
</feature>